<reference evidence="2 3" key="1">
    <citation type="submission" date="2015-09" db="EMBL/GenBank/DDBJ databases">
        <title>Sorangium comparison.</title>
        <authorList>
            <person name="Zaburannyi N."/>
            <person name="Bunk B."/>
            <person name="Overmann J."/>
            <person name="Mueller R."/>
        </authorList>
    </citation>
    <scope>NUCLEOTIDE SEQUENCE [LARGE SCALE GENOMIC DNA]</scope>
    <source>
        <strain evidence="2 3">So ceGT47</strain>
    </source>
</reference>
<accession>A0A4V0NCM4</accession>
<feature type="compositionally biased region" description="Basic and acidic residues" evidence="1">
    <location>
        <begin position="562"/>
        <end position="573"/>
    </location>
</feature>
<feature type="compositionally biased region" description="Basic and acidic residues" evidence="1">
    <location>
        <begin position="267"/>
        <end position="286"/>
    </location>
</feature>
<feature type="region of interest" description="Disordered" evidence="1">
    <location>
        <begin position="261"/>
        <end position="286"/>
    </location>
</feature>
<evidence type="ECO:0000313" key="2">
    <source>
        <dbReference type="EMBL" id="AUX19682.1"/>
    </source>
</evidence>
<feature type="compositionally biased region" description="Basic and acidic residues" evidence="1">
    <location>
        <begin position="122"/>
        <end position="131"/>
    </location>
</feature>
<dbReference type="Proteomes" id="UP000295781">
    <property type="component" value="Chromosome"/>
</dbReference>
<feature type="region of interest" description="Disordered" evidence="1">
    <location>
        <begin position="820"/>
        <end position="964"/>
    </location>
</feature>
<evidence type="ECO:0000256" key="1">
    <source>
        <dbReference type="SAM" id="MobiDB-lite"/>
    </source>
</evidence>
<sequence>MSYAAAMGHITLSSASGRVTITDEVSDTTPLEGSVAVEIVVMEGSDTIAVSPQTLRGMHLSDGTVIVVDEGTLERIQRRIADRRGRLDIQIQTPGQPGDWRPNVVQKFSDVSMSRSFSDVSISRDDERHGGDGAAMELSDDDARHPREEDEDDLLDGGWSGGGGWSSASEGSDDEEEEASSGQPRGDIDPSMFEHLMPDDAAEDRGQPVRRQLTLDADKGFGGLVLATWNASHFGARKDVKNPGLLDLDDGEAFDEAIFDEEQSTSEQDRYYSRRNKDKELRGEGEKDAKAQYVVDMLVGAMQAGHPIDGLVIHEINNGEAFQEAFEKAAREAGIDGTYALHLGPHLHTGSDMHAQKERYPVIVRTAKLKVEGVEYIPTYSARRGKGRPEVVAGEPVRTTDSGTVKTPSGKSRPLIAYTITRKDRPSAKPLKLVNVHTKPGKGGLSTDEGVNDRRPVFDQVQPAYTHASEDDAHMWVFLGDHYLAGQDVVTRDGKRFDESLPSGMLNLDPESKTNTIEKINTDVENARWRRKTIEARRAMESARKAVTKLSGANLGKRRRGAKEPEKKSPSRATLEKKLKDIEKDLRSLVNHDTRENAKKDISALRRRLEGLKATLSQKNPSLEDAQRKILELNADTKAQVYQSLRAREEAFIAEQESAPRARRVGTSRDSARSLRDAATDKDDPEASALLEQADRLKEQAAEQASGESKEDRRGAFLDRKRTMVADKAVVSSKFVVRKAALMTVLSGKQGEKSKTAFVEKDVLYSRSGDGWKATGDHFALAQGRVLSDHGAMVIVVSDDAEDQEAADAMMDALVLEPSGVAKTLDEVGDEDSEDEDDSEEDSDYEDDSEEDGEDEDDSEEDSEDEDGSDEDSDDEDGSDEDSDGGGRDTDPRDDSGDDRGSAEDSPPRKRKKPNERSVGSLHSATMSRTAQRQSTPTRATTTRTTTRQQTNKPSKRAATRTRR</sequence>
<gene>
    <name evidence="2" type="ORF">SOCEGT47_001340</name>
</gene>
<feature type="compositionally biased region" description="Basic residues" evidence="1">
    <location>
        <begin position="954"/>
        <end position="964"/>
    </location>
</feature>
<feature type="region of interest" description="Disordered" evidence="1">
    <location>
        <begin position="550"/>
        <end position="573"/>
    </location>
</feature>
<feature type="compositionally biased region" description="Basic and acidic residues" evidence="1">
    <location>
        <begin position="885"/>
        <end position="908"/>
    </location>
</feature>
<organism evidence="2 3">
    <name type="scientific">Sorangium cellulosum</name>
    <name type="common">Polyangium cellulosum</name>
    <dbReference type="NCBI Taxonomy" id="56"/>
    <lineage>
        <taxon>Bacteria</taxon>
        <taxon>Pseudomonadati</taxon>
        <taxon>Myxococcota</taxon>
        <taxon>Polyangia</taxon>
        <taxon>Polyangiales</taxon>
        <taxon>Polyangiaceae</taxon>
        <taxon>Sorangium</taxon>
    </lineage>
</organism>
<protein>
    <submittedName>
        <fullName evidence="2">Uncharacterized protein</fullName>
    </submittedName>
</protein>
<name>A0A4V0NCM4_SORCE</name>
<dbReference type="AlphaFoldDB" id="A0A4V0NCM4"/>
<feature type="region of interest" description="Disordered" evidence="1">
    <location>
        <begin position="657"/>
        <end position="686"/>
    </location>
</feature>
<feature type="compositionally biased region" description="Acidic residues" evidence="1">
    <location>
        <begin position="827"/>
        <end position="884"/>
    </location>
</feature>
<dbReference type="EMBL" id="CP012670">
    <property type="protein sequence ID" value="AUX19682.1"/>
    <property type="molecule type" value="Genomic_DNA"/>
</dbReference>
<feature type="region of interest" description="Disordered" evidence="1">
    <location>
        <begin position="115"/>
        <end position="194"/>
    </location>
</feature>
<evidence type="ECO:0000313" key="3">
    <source>
        <dbReference type="Proteomes" id="UP000295781"/>
    </source>
</evidence>
<feature type="compositionally biased region" description="Basic and acidic residues" evidence="1">
    <location>
        <begin position="670"/>
        <end position="682"/>
    </location>
</feature>
<feature type="compositionally biased region" description="Low complexity" evidence="1">
    <location>
        <begin position="928"/>
        <end position="951"/>
    </location>
</feature>
<proteinExistence type="predicted"/>